<dbReference type="EMBL" id="FNBA01000003">
    <property type="protein sequence ID" value="SDE89508.1"/>
    <property type="molecule type" value="Genomic_DNA"/>
</dbReference>
<feature type="compositionally biased region" description="Basic and acidic residues" evidence="1">
    <location>
        <begin position="462"/>
        <end position="506"/>
    </location>
</feature>
<gene>
    <name evidence="4" type="ORF">SAMN05421855_103239</name>
</gene>
<dbReference type="Pfam" id="PF05569">
    <property type="entry name" value="Peptidase_M56"/>
    <property type="match status" value="1"/>
</dbReference>
<dbReference type="Proteomes" id="UP000199321">
    <property type="component" value="Unassembled WGS sequence"/>
</dbReference>
<feature type="compositionally biased region" description="Basic and acidic residues" evidence="1">
    <location>
        <begin position="319"/>
        <end position="334"/>
    </location>
</feature>
<feature type="compositionally biased region" description="Polar residues" evidence="1">
    <location>
        <begin position="548"/>
        <end position="563"/>
    </location>
</feature>
<evidence type="ECO:0000256" key="1">
    <source>
        <dbReference type="SAM" id="MobiDB-lite"/>
    </source>
</evidence>
<feature type="domain" description="Peptidase M56" evidence="3">
    <location>
        <begin position="155"/>
        <end position="255"/>
    </location>
</feature>
<feature type="compositionally biased region" description="Polar residues" evidence="1">
    <location>
        <begin position="446"/>
        <end position="461"/>
    </location>
</feature>
<keyword evidence="2" id="KW-0472">Membrane</keyword>
<keyword evidence="5" id="KW-1185">Reference proteome</keyword>
<dbReference type="AlphaFoldDB" id="A0A1G7GMV6"/>
<dbReference type="OrthoDB" id="1522859at2"/>
<dbReference type="PANTHER" id="PTHR34978">
    <property type="entry name" value="POSSIBLE SENSOR-TRANSDUCER PROTEIN BLAR"/>
    <property type="match status" value="1"/>
</dbReference>
<dbReference type="RefSeq" id="WP_093144331.1">
    <property type="nucleotide sequence ID" value="NZ_BMWO01000003.1"/>
</dbReference>
<sequence>MDTLLYLGKASLIIALFYGVYQFALKRETFFTLKRHFLWVGILAAIAVPFIEITKTIYRELPSQLPVFSAESLPTLVHTPEEAILFSWEQLAFTLYLMGASLFLLRFLKQFVSLVSFLHGQSITKQNGYSYIETSFETPPFSFFNYIVYNPNLHTKEDLEMILKHEEVHALQKHSIDTLLANLLLVFLWFNPLAWRYKKSMEENLEFIADQATVAQTNALKQYQLALVKASSASTITGLATNFHQSFIKKRIIMLNKRKSHRNNTWKLSIILPFLALFLWSFNVKEVVTYTENTTTSASEVPKSSPSFSPSEAAVTESNIEKEDVNASEEHLEENTPSTKETAPLSEGVSDAKTVSSTATSFQEIVFQISKNSTKEELDALQKELKSKGFTFSYSNVSYNSKQEIIAITITYKDANGNSGKYGVSSDDPINTIIIASEGTRLSVRSIGNSSTSNTQQITVTSEEREEKSEKMRQKMEQRREEMEKRREEMIEASNKRREKFEARSNELRKRLQNNANHRTDSLTHRFSQLDTSISRRQSARQDRSNLHTRTARSSVTAAPKNTKQITKTTTEAELKAFKSEFKAAGISFSYSGIRRNDANEITKIKLKIDNNNGSVASSTYAKSDAPITTIVVGADENATLLSTRDQ</sequence>
<proteinExistence type="predicted"/>
<dbReference type="STRING" id="227084.SAMN05421855_103239"/>
<feature type="region of interest" description="Disordered" evidence="1">
    <location>
        <begin position="531"/>
        <end position="563"/>
    </location>
</feature>
<feature type="region of interest" description="Disordered" evidence="1">
    <location>
        <begin position="445"/>
        <end position="506"/>
    </location>
</feature>
<feature type="region of interest" description="Disordered" evidence="1">
    <location>
        <begin position="294"/>
        <end position="350"/>
    </location>
</feature>
<accession>A0A1G7GMV6</accession>
<dbReference type="InterPro" id="IPR052173">
    <property type="entry name" value="Beta-lactam_resp_regulator"/>
</dbReference>
<feature type="transmembrane region" description="Helical" evidence="2">
    <location>
        <begin position="37"/>
        <end position="58"/>
    </location>
</feature>
<evidence type="ECO:0000313" key="5">
    <source>
        <dbReference type="Proteomes" id="UP000199321"/>
    </source>
</evidence>
<dbReference type="InterPro" id="IPR008756">
    <property type="entry name" value="Peptidase_M56"/>
</dbReference>
<name>A0A1G7GMV6_9FLAO</name>
<evidence type="ECO:0000256" key="2">
    <source>
        <dbReference type="SAM" id="Phobius"/>
    </source>
</evidence>
<evidence type="ECO:0000259" key="3">
    <source>
        <dbReference type="Pfam" id="PF05569"/>
    </source>
</evidence>
<keyword evidence="2" id="KW-1133">Transmembrane helix</keyword>
<protein>
    <submittedName>
        <fullName evidence="4">BlaR1 peptidase M56</fullName>
    </submittedName>
</protein>
<keyword evidence="2" id="KW-0812">Transmembrane</keyword>
<dbReference type="PANTHER" id="PTHR34978:SF3">
    <property type="entry name" value="SLR0241 PROTEIN"/>
    <property type="match status" value="1"/>
</dbReference>
<reference evidence="4 5" key="1">
    <citation type="submission" date="2016-10" db="EMBL/GenBank/DDBJ databases">
        <authorList>
            <person name="de Groot N.N."/>
        </authorList>
    </citation>
    <scope>NUCLEOTIDE SEQUENCE [LARGE SCALE GENOMIC DNA]</scope>
    <source>
        <strain evidence="4 5">DSM 16195</strain>
    </source>
</reference>
<feature type="transmembrane region" description="Helical" evidence="2">
    <location>
        <begin position="6"/>
        <end position="25"/>
    </location>
</feature>
<organism evidence="4 5">
    <name type="scientific">Ulvibacter litoralis</name>
    <dbReference type="NCBI Taxonomy" id="227084"/>
    <lineage>
        <taxon>Bacteria</taxon>
        <taxon>Pseudomonadati</taxon>
        <taxon>Bacteroidota</taxon>
        <taxon>Flavobacteriia</taxon>
        <taxon>Flavobacteriales</taxon>
        <taxon>Flavobacteriaceae</taxon>
        <taxon>Ulvibacter</taxon>
    </lineage>
</organism>
<evidence type="ECO:0000313" key="4">
    <source>
        <dbReference type="EMBL" id="SDE89508.1"/>
    </source>
</evidence>
<feature type="compositionally biased region" description="Polar residues" evidence="1">
    <location>
        <begin position="294"/>
        <end position="310"/>
    </location>
</feature>